<reference evidence="2" key="1">
    <citation type="journal article" date="2005" name="Nature">
        <title>The map-based sequence of the rice genome.</title>
        <authorList>
            <consortium name="International rice genome sequencing project (IRGSP)"/>
            <person name="Matsumoto T."/>
            <person name="Wu J."/>
            <person name="Kanamori H."/>
            <person name="Katayose Y."/>
            <person name="Fujisawa M."/>
            <person name="Namiki N."/>
            <person name="Mizuno H."/>
            <person name="Yamamoto K."/>
            <person name="Antonio B.A."/>
            <person name="Baba T."/>
            <person name="Sakata K."/>
            <person name="Nagamura Y."/>
            <person name="Aoki H."/>
            <person name="Arikawa K."/>
            <person name="Arita K."/>
            <person name="Bito T."/>
            <person name="Chiden Y."/>
            <person name="Fujitsuka N."/>
            <person name="Fukunaka R."/>
            <person name="Hamada M."/>
            <person name="Harada C."/>
            <person name="Hayashi A."/>
            <person name="Hijishita S."/>
            <person name="Honda M."/>
            <person name="Hosokawa S."/>
            <person name="Ichikawa Y."/>
            <person name="Idonuma A."/>
            <person name="Iijima M."/>
            <person name="Ikeda M."/>
            <person name="Ikeno M."/>
            <person name="Ito K."/>
            <person name="Ito S."/>
            <person name="Ito T."/>
            <person name="Ito Y."/>
            <person name="Ito Y."/>
            <person name="Iwabuchi A."/>
            <person name="Kamiya K."/>
            <person name="Karasawa W."/>
            <person name="Kurita K."/>
            <person name="Katagiri S."/>
            <person name="Kikuta A."/>
            <person name="Kobayashi H."/>
            <person name="Kobayashi N."/>
            <person name="Machita K."/>
            <person name="Maehara T."/>
            <person name="Masukawa M."/>
            <person name="Mizubayashi T."/>
            <person name="Mukai Y."/>
            <person name="Nagasaki H."/>
            <person name="Nagata Y."/>
            <person name="Naito S."/>
            <person name="Nakashima M."/>
            <person name="Nakama Y."/>
            <person name="Nakamichi Y."/>
            <person name="Nakamura M."/>
            <person name="Meguro A."/>
            <person name="Negishi M."/>
            <person name="Ohta I."/>
            <person name="Ohta T."/>
            <person name="Okamoto M."/>
            <person name="Ono N."/>
            <person name="Saji S."/>
            <person name="Sakaguchi M."/>
            <person name="Sakai K."/>
            <person name="Shibata M."/>
            <person name="Shimokawa T."/>
            <person name="Song J."/>
            <person name="Takazaki Y."/>
            <person name="Terasawa K."/>
            <person name="Tsugane M."/>
            <person name="Tsuji K."/>
            <person name="Ueda S."/>
            <person name="Waki K."/>
            <person name="Yamagata H."/>
            <person name="Yamamoto M."/>
            <person name="Yamamoto S."/>
            <person name="Yamane H."/>
            <person name="Yoshiki S."/>
            <person name="Yoshihara R."/>
            <person name="Yukawa K."/>
            <person name="Zhong H."/>
            <person name="Yano M."/>
            <person name="Yuan Q."/>
            <person name="Ouyang S."/>
            <person name="Liu J."/>
            <person name="Jones K.M."/>
            <person name="Gansberger K."/>
            <person name="Moffat K."/>
            <person name="Hill J."/>
            <person name="Bera J."/>
            <person name="Fadrosh D."/>
            <person name="Jin S."/>
            <person name="Johri S."/>
            <person name="Kim M."/>
            <person name="Overton L."/>
            <person name="Reardon M."/>
            <person name="Tsitrin T."/>
            <person name="Vuong H."/>
            <person name="Weaver B."/>
            <person name="Ciecko A."/>
            <person name="Tallon L."/>
            <person name="Jackson J."/>
            <person name="Pai G."/>
            <person name="Aken S.V."/>
            <person name="Utterback T."/>
            <person name="Reidmuller S."/>
            <person name="Feldblyum T."/>
            <person name="Hsiao J."/>
            <person name="Zismann V."/>
            <person name="Iobst S."/>
            <person name="de Vazeille A.R."/>
            <person name="Buell C.R."/>
            <person name="Ying K."/>
            <person name="Li Y."/>
            <person name="Lu T."/>
            <person name="Huang Y."/>
            <person name="Zhao Q."/>
            <person name="Feng Q."/>
            <person name="Zhang L."/>
            <person name="Zhu J."/>
            <person name="Weng Q."/>
            <person name="Mu J."/>
            <person name="Lu Y."/>
            <person name="Fan D."/>
            <person name="Liu Y."/>
            <person name="Guan J."/>
            <person name="Zhang Y."/>
            <person name="Yu S."/>
            <person name="Liu X."/>
            <person name="Zhang Y."/>
            <person name="Hong G."/>
            <person name="Han B."/>
            <person name="Choisne N."/>
            <person name="Demange N."/>
            <person name="Orjeda G."/>
            <person name="Samain S."/>
            <person name="Cattolico L."/>
            <person name="Pelletier E."/>
            <person name="Couloux A."/>
            <person name="Segurens B."/>
            <person name="Wincker P."/>
            <person name="D'Hont A."/>
            <person name="Scarpelli C."/>
            <person name="Weissenbach J."/>
            <person name="Salanoubat M."/>
            <person name="Quetier F."/>
            <person name="Yu Y."/>
            <person name="Kim H.R."/>
            <person name="Rambo T."/>
            <person name="Currie J."/>
            <person name="Collura K."/>
            <person name="Luo M."/>
            <person name="Yang T."/>
            <person name="Ammiraju J.S.S."/>
            <person name="Engler F."/>
            <person name="Soderlund C."/>
            <person name="Wing R.A."/>
            <person name="Palmer L.E."/>
            <person name="de la Bastide M."/>
            <person name="Spiegel L."/>
            <person name="Nascimento L."/>
            <person name="Zutavern T."/>
            <person name="O'Shaughnessy A."/>
            <person name="Dike S."/>
            <person name="Dedhia N."/>
            <person name="Preston R."/>
            <person name="Balija V."/>
            <person name="McCombie W.R."/>
            <person name="Chow T."/>
            <person name="Chen H."/>
            <person name="Chung M."/>
            <person name="Chen C."/>
            <person name="Shaw J."/>
            <person name="Wu H."/>
            <person name="Hsiao K."/>
            <person name="Chao Y."/>
            <person name="Chu M."/>
            <person name="Cheng C."/>
            <person name="Hour A."/>
            <person name="Lee P."/>
            <person name="Lin S."/>
            <person name="Lin Y."/>
            <person name="Liou J."/>
            <person name="Liu S."/>
            <person name="Hsing Y."/>
            <person name="Raghuvanshi S."/>
            <person name="Mohanty A."/>
            <person name="Bharti A.K."/>
            <person name="Gaur A."/>
            <person name="Gupta V."/>
            <person name="Kumar D."/>
            <person name="Ravi V."/>
            <person name="Vij S."/>
            <person name="Kapur A."/>
            <person name="Khurana P."/>
            <person name="Khurana P."/>
            <person name="Khurana J.P."/>
            <person name="Tyagi A.K."/>
            <person name="Gaikwad K."/>
            <person name="Singh A."/>
            <person name="Dalal V."/>
            <person name="Srivastava S."/>
            <person name="Dixit A."/>
            <person name="Pal A.K."/>
            <person name="Ghazi I.A."/>
            <person name="Yadav M."/>
            <person name="Pandit A."/>
            <person name="Bhargava A."/>
            <person name="Sureshbabu K."/>
            <person name="Batra K."/>
            <person name="Sharma T.R."/>
            <person name="Mohapatra T."/>
            <person name="Singh N.K."/>
            <person name="Messing J."/>
            <person name="Nelson A.B."/>
            <person name="Fuks G."/>
            <person name="Kavchok S."/>
            <person name="Keizer G."/>
            <person name="Linton E."/>
            <person name="Llaca V."/>
            <person name="Song R."/>
            <person name="Tanyolac B."/>
            <person name="Young S."/>
            <person name="Ho-Il K."/>
            <person name="Hahn J.H."/>
            <person name="Sangsakoo G."/>
            <person name="Vanavichit A."/>
            <person name="de Mattos Luiz.A.T."/>
            <person name="Zimmer P.D."/>
            <person name="Malone G."/>
            <person name="Dellagostin O."/>
            <person name="de Oliveira A.C."/>
            <person name="Bevan M."/>
            <person name="Bancroft I."/>
            <person name="Minx P."/>
            <person name="Cordum H."/>
            <person name="Wilson R."/>
            <person name="Cheng Z."/>
            <person name="Jin W."/>
            <person name="Jiang J."/>
            <person name="Leong S.A."/>
            <person name="Iwama H."/>
            <person name="Gojobori T."/>
            <person name="Itoh T."/>
            <person name="Niimura Y."/>
            <person name="Fujii Y."/>
            <person name="Habara T."/>
            <person name="Sakai H."/>
            <person name="Sato Y."/>
            <person name="Wilson G."/>
            <person name="Kumar K."/>
            <person name="McCouch S."/>
            <person name="Juretic N."/>
            <person name="Hoen D."/>
            <person name="Wright S."/>
            <person name="Bruskiewich R."/>
            <person name="Bureau T."/>
            <person name="Miyao A."/>
            <person name="Hirochika H."/>
            <person name="Nishikawa T."/>
            <person name="Kadowaki K."/>
            <person name="Sugiura M."/>
            <person name="Burr B."/>
            <person name="Sasaki T."/>
        </authorList>
    </citation>
    <scope>NUCLEOTIDE SEQUENCE [LARGE SCALE GENOMIC DNA]</scope>
    <source>
        <strain evidence="2">cv. Nipponbare</strain>
    </source>
</reference>
<dbReference type="InParanoid" id="A0A0P0WID8"/>
<sequence length="102" mass="10787">MRARVSPMIVDLKCPTCISLAMLGDEKSSTALLTGRIGAHVLIPFTSISCILCNILLDKTIFTKPGPATDVDSIISDGGSEDHSNLSNCIGVLETCSRSFNS</sequence>
<gene>
    <name evidence="1" type="ordered locus">Os05g0163050</name>
    <name evidence="1" type="ORF">OSNPB_050163050</name>
</gene>
<dbReference type="EMBL" id="AP014961">
    <property type="protein sequence ID" value="BAS92418.1"/>
    <property type="molecule type" value="Genomic_DNA"/>
</dbReference>
<dbReference type="PaxDb" id="39947-A0A0P0WID8"/>
<dbReference type="AlphaFoldDB" id="A0A0P0WID8"/>
<dbReference type="Proteomes" id="UP000059680">
    <property type="component" value="Chromosome 5"/>
</dbReference>
<reference evidence="1 2" key="2">
    <citation type="journal article" date="2013" name="Plant Cell Physiol.">
        <title>Rice Annotation Project Database (RAP-DB): an integrative and interactive database for rice genomics.</title>
        <authorList>
            <person name="Sakai H."/>
            <person name="Lee S.S."/>
            <person name="Tanaka T."/>
            <person name="Numa H."/>
            <person name="Kim J."/>
            <person name="Kawahara Y."/>
            <person name="Wakimoto H."/>
            <person name="Yang C.C."/>
            <person name="Iwamoto M."/>
            <person name="Abe T."/>
            <person name="Yamada Y."/>
            <person name="Muto A."/>
            <person name="Inokuchi H."/>
            <person name="Ikemura T."/>
            <person name="Matsumoto T."/>
            <person name="Sasaki T."/>
            <person name="Itoh T."/>
        </authorList>
    </citation>
    <scope>NUCLEOTIDE SEQUENCE [LARGE SCALE GENOMIC DNA]</scope>
    <source>
        <strain evidence="2">cv. Nipponbare</strain>
    </source>
</reference>
<organism evidence="1 2">
    <name type="scientific">Oryza sativa subsp. japonica</name>
    <name type="common">Rice</name>
    <dbReference type="NCBI Taxonomy" id="39947"/>
    <lineage>
        <taxon>Eukaryota</taxon>
        <taxon>Viridiplantae</taxon>
        <taxon>Streptophyta</taxon>
        <taxon>Embryophyta</taxon>
        <taxon>Tracheophyta</taxon>
        <taxon>Spermatophyta</taxon>
        <taxon>Magnoliopsida</taxon>
        <taxon>Liliopsida</taxon>
        <taxon>Poales</taxon>
        <taxon>Poaceae</taxon>
        <taxon>BOP clade</taxon>
        <taxon>Oryzoideae</taxon>
        <taxon>Oryzeae</taxon>
        <taxon>Oryzinae</taxon>
        <taxon>Oryza</taxon>
        <taxon>Oryza sativa</taxon>
    </lineage>
</organism>
<reference evidence="1 2" key="3">
    <citation type="journal article" date="2013" name="Rice">
        <title>Improvement of the Oryza sativa Nipponbare reference genome using next generation sequence and optical map data.</title>
        <authorList>
            <person name="Kawahara Y."/>
            <person name="de la Bastide M."/>
            <person name="Hamilton J.P."/>
            <person name="Kanamori H."/>
            <person name="McCombie W.R."/>
            <person name="Ouyang S."/>
            <person name="Schwartz D.C."/>
            <person name="Tanaka T."/>
            <person name="Wu J."/>
            <person name="Zhou S."/>
            <person name="Childs K.L."/>
            <person name="Davidson R.M."/>
            <person name="Lin H."/>
            <person name="Quesada-Ocampo L."/>
            <person name="Vaillancourt B."/>
            <person name="Sakai H."/>
            <person name="Lee S.S."/>
            <person name="Kim J."/>
            <person name="Numa H."/>
            <person name="Itoh T."/>
            <person name="Buell C.R."/>
            <person name="Matsumoto T."/>
        </authorList>
    </citation>
    <scope>NUCLEOTIDE SEQUENCE [LARGE SCALE GENOMIC DNA]</scope>
    <source>
        <strain evidence="2">cv. Nipponbare</strain>
    </source>
</reference>
<accession>A0A0P0WID8</accession>
<protein>
    <submittedName>
        <fullName evidence="1">Os05g0163050 protein</fullName>
    </submittedName>
</protein>
<proteinExistence type="predicted"/>
<evidence type="ECO:0000313" key="1">
    <source>
        <dbReference type="EMBL" id="BAS92418.1"/>
    </source>
</evidence>
<dbReference type="Gramene" id="Os05t0163050-00">
    <property type="protein sequence ID" value="Os05t0163050-00"/>
    <property type="gene ID" value="Os05g0163050"/>
</dbReference>
<evidence type="ECO:0000313" key="2">
    <source>
        <dbReference type="Proteomes" id="UP000059680"/>
    </source>
</evidence>
<name>A0A0P0WID8_ORYSJ</name>
<keyword evidence="2" id="KW-1185">Reference proteome</keyword>